<feature type="domain" description="EF-hand" evidence="6">
    <location>
        <begin position="91"/>
        <end position="170"/>
    </location>
</feature>
<dbReference type="SUPFAM" id="SSF47473">
    <property type="entry name" value="EF-hand"/>
    <property type="match status" value="1"/>
</dbReference>
<feature type="signal peptide" evidence="5">
    <location>
        <begin position="1"/>
        <end position="30"/>
    </location>
</feature>
<gene>
    <name evidence="7" type="primary">ORF94665</name>
</gene>
<evidence type="ECO:0000313" key="7">
    <source>
        <dbReference type="EMBL" id="CEK75250.1"/>
    </source>
</evidence>
<evidence type="ECO:0000256" key="3">
    <source>
        <dbReference type="ARBA" id="ARBA00022837"/>
    </source>
</evidence>
<keyword evidence="1 5" id="KW-0732">Signal</keyword>
<evidence type="ECO:0000256" key="5">
    <source>
        <dbReference type="SAM" id="SignalP"/>
    </source>
</evidence>
<organism evidence="7">
    <name type="scientific">Arion vulgaris</name>
    <dbReference type="NCBI Taxonomy" id="1028688"/>
    <lineage>
        <taxon>Eukaryota</taxon>
        <taxon>Metazoa</taxon>
        <taxon>Spiralia</taxon>
        <taxon>Lophotrochozoa</taxon>
        <taxon>Mollusca</taxon>
        <taxon>Gastropoda</taxon>
        <taxon>Heterobranchia</taxon>
        <taxon>Euthyneura</taxon>
        <taxon>Panpulmonata</taxon>
        <taxon>Eupulmonata</taxon>
        <taxon>Stylommatophora</taxon>
        <taxon>Helicina</taxon>
        <taxon>Arionoidea</taxon>
        <taxon>Arionidae</taxon>
        <taxon>Arion</taxon>
    </lineage>
</organism>
<dbReference type="GO" id="GO:0005509">
    <property type="term" value="F:calcium ion binding"/>
    <property type="evidence" value="ECO:0007669"/>
    <property type="project" value="InterPro"/>
</dbReference>
<name>A0A0B7A5J2_9EUPU</name>
<dbReference type="InterPro" id="IPR011992">
    <property type="entry name" value="EF-hand-dom_pair"/>
</dbReference>
<dbReference type="Pfam" id="PF13499">
    <property type="entry name" value="EF-hand_7"/>
    <property type="match status" value="1"/>
</dbReference>
<evidence type="ECO:0000256" key="4">
    <source>
        <dbReference type="SAM" id="MobiDB-lite"/>
    </source>
</evidence>
<dbReference type="InterPro" id="IPR002048">
    <property type="entry name" value="EF_hand_dom"/>
</dbReference>
<keyword evidence="3" id="KW-0106">Calcium</keyword>
<dbReference type="PANTHER" id="PTHR23104:SF1">
    <property type="entry name" value="EF-HAND DOMAIN-CONTAINING PROTEIN"/>
    <property type="match status" value="1"/>
</dbReference>
<dbReference type="InterPro" id="IPR052110">
    <property type="entry name" value="MCFD2-like"/>
</dbReference>
<evidence type="ECO:0000256" key="1">
    <source>
        <dbReference type="ARBA" id="ARBA00022729"/>
    </source>
</evidence>
<reference evidence="7" key="1">
    <citation type="submission" date="2014-12" db="EMBL/GenBank/DDBJ databases">
        <title>Insight into the proteome of Arion vulgaris.</title>
        <authorList>
            <person name="Aradska J."/>
            <person name="Bulat T."/>
            <person name="Smidak R."/>
            <person name="Sarate P."/>
            <person name="Gangsoo J."/>
            <person name="Sialana F."/>
            <person name="Bilban M."/>
            <person name="Lubec G."/>
        </authorList>
    </citation>
    <scope>NUCLEOTIDE SEQUENCE</scope>
    <source>
        <tissue evidence="7">Skin</tissue>
    </source>
</reference>
<keyword evidence="2" id="KW-0677">Repeat</keyword>
<proteinExistence type="predicted"/>
<dbReference type="InterPro" id="IPR018247">
    <property type="entry name" value="EF_Hand_1_Ca_BS"/>
</dbReference>
<feature type="region of interest" description="Disordered" evidence="4">
    <location>
        <begin position="194"/>
        <end position="213"/>
    </location>
</feature>
<dbReference type="Gene3D" id="1.10.238.10">
    <property type="entry name" value="EF-hand"/>
    <property type="match status" value="1"/>
</dbReference>
<feature type="region of interest" description="Disordered" evidence="4">
    <location>
        <begin position="29"/>
        <end position="57"/>
    </location>
</feature>
<dbReference type="AlphaFoldDB" id="A0A0B7A5J2"/>
<dbReference type="EMBL" id="HACG01028385">
    <property type="protein sequence ID" value="CEK75250.1"/>
    <property type="molecule type" value="Transcribed_RNA"/>
</dbReference>
<protein>
    <recommendedName>
        <fullName evidence="6">EF-hand domain-containing protein</fullName>
    </recommendedName>
</protein>
<sequence>MVMMVQQYYVVIVLYIVTLSSLLQPRGVLSQPQNQHHHGQQHQEQQPQEGHGHRHHGKPLEFASEIHNADHILEHLQKVVSTKSKDQMTEEELEFHYFKLHDYDNNNKLDGVEIGKALTHFHDENDEISDGSHHSRTYSDEEIAEVIDAALLSDDLDGDGYVEYPEFMAAQARRFEPEEVEEQMSLVEESLSRGHNRMPSQAPGHIAKPPGTF</sequence>
<feature type="chain" id="PRO_5002112608" description="EF-hand domain-containing protein" evidence="5">
    <location>
        <begin position="31"/>
        <end position="213"/>
    </location>
</feature>
<evidence type="ECO:0000259" key="6">
    <source>
        <dbReference type="Pfam" id="PF13499"/>
    </source>
</evidence>
<evidence type="ECO:0000256" key="2">
    <source>
        <dbReference type="ARBA" id="ARBA00022737"/>
    </source>
</evidence>
<dbReference type="PROSITE" id="PS00018">
    <property type="entry name" value="EF_HAND_1"/>
    <property type="match status" value="2"/>
</dbReference>
<accession>A0A0B7A5J2</accession>
<dbReference type="PANTHER" id="PTHR23104">
    <property type="entry name" value="MULTIPLE COAGULATION FACTOR DEFICIENCY PROTEIN 2 NEURAL STEM CELL DERIVED NEURONAL SURVIVAL PROTEIN"/>
    <property type="match status" value="1"/>
</dbReference>